<proteinExistence type="predicted"/>
<evidence type="ECO:0000256" key="1">
    <source>
        <dbReference type="SAM" id="Phobius"/>
    </source>
</evidence>
<feature type="transmembrane region" description="Helical" evidence="1">
    <location>
        <begin position="45"/>
        <end position="63"/>
    </location>
</feature>
<evidence type="ECO:0000313" key="2">
    <source>
        <dbReference type="EMBL" id="GAA1682504.1"/>
    </source>
</evidence>
<organism evidence="2 3">
    <name type="scientific">Glycomyces endophyticus</name>
    <dbReference type="NCBI Taxonomy" id="480996"/>
    <lineage>
        <taxon>Bacteria</taxon>
        <taxon>Bacillati</taxon>
        <taxon>Actinomycetota</taxon>
        <taxon>Actinomycetes</taxon>
        <taxon>Glycomycetales</taxon>
        <taxon>Glycomycetaceae</taxon>
        <taxon>Glycomyces</taxon>
    </lineage>
</organism>
<protein>
    <submittedName>
        <fullName evidence="2">Uncharacterized protein</fullName>
    </submittedName>
</protein>
<name>A0ABP4T5A1_9ACTN</name>
<sequence>MDMACSEAVVPGEALPAAVSCEGKAAGTTRHASGAIALGSGSFDFVAVPISTTFSAVSVYISFAPRNSRSRIKANGGRSGKLNPIALRCG</sequence>
<comment type="caution">
    <text evidence="2">The sequence shown here is derived from an EMBL/GenBank/DDBJ whole genome shotgun (WGS) entry which is preliminary data.</text>
</comment>
<evidence type="ECO:0000313" key="3">
    <source>
        <dbReference type="Proteomes" id="UP001499851"/>
    </source>
</evidence>
<keyword evidence="1" id="KW-0812">Transmembrane</keyword>
<reference evidence="3" key="1">
    <citation type="journal article" date="2019" name="Int. J. Syst. Evol. Microbiol.">
        <title>The Global Catalogue of Microorganisms (GCM) 10K type strain sequencing project: providing services to taxonomists for standard genome sequencing and annotation.</title>
        <authorList>
            <consortium name="The Broad Institute Genomics Platform"/>
            <consortium name="The Broad Institute Genome Sequencing Center for Infectious Disease"/>
            <person name="Wu L."/>
            <person name="Ma J."/>
        </authorList>
    </citation>
    <scope>NUCLEOTIDE SEQUENCE [LARGE SCALE GENOMIC DNA]</scope>
    <source>
        <strain evidence="3">JCM 16001</strain>
    </source>
</reference>
<keyword evidence="3" id="KW-1185">Reference proteome</keyword>
<keyword evidence="1" id="KW-0472">Membrane</keyword>
<dbReference type="Proteomes" id="UP001499851">
    <property type="component" value="Unassembled WGS sequence"/>
</dbReference>
<accession>A0ABP4T5A1</accession>
<gene>
    <name evidence="2" type="ORF">GCM10009830_32100</name>
</gene>
<dbReference type="EMBL" id="BAAAQF010000011">
    <property type="protein sequence ID" value="GAA1682504.1"/>
    <property type="molecule type" value="Genomic_DNA"/>
</dbReference>
<keyword evidence="1" id="KW-1133">Transmembrane helix</keyword>